<accession>W7U9I0</accession>
<evidence type="ECO:0000313" key="3">
    <source>
        <dbReference type="EMBL" id="EWM29451.1"/>
    </source>
</evidence>
<protein>
    <submittedName>
        <fullName evidence="3">Small ubiquitin-like modifier</fullName>
    </submittedName>
</protein>
<dbReference type="Proteomes" id="UP000019335">
    <property type="component" value="Chromosome 3"/>
</dbReference>
<dbReference type="SUPFAM" id="SSF54236">
    <property type="entry name" value="Ubiquitin-like"/>
    <property type="match status" value="1"/>
</dbReference>
<dbReference type="Gene3D" id="3.10.20.90">
    <property type="entry name" value="Phosphatidylinositol 3-kinase Catalytic Subunit, Chain A, domain 1"/>
    <property type="match status" value="1"/>
</dbReference>
<dbReference type="PANTHER" id="PTHR10562">
    <property type="entry name" value="SMALL UBIQUITIN-RELATED MODIFIER"/>
    <property type="match status" value="1"/>
</dbReference>
<dbReference type="InterPro" id="IPR029071">
    <property type="entry name" value="Ubiquitin-like_domsf"/>
</dbReference>
<dbReference type="InterPro" id="IPR022617">
    <property type="entry name" value="Rad60/SUMO-like_dom"/>
</dbReference>
<dbReference type="Pfam" id="PF11976">
    <property type="entry name" value="Rad60-SLD"/>
    <property type="match status" value="1"/>
</dbReference>
<evidence type="ECO:0000259" key="2">
    <source>
        <dbReference type="PROSITE" id="PS50053"/>
    </source>
</evidence>
<dbReference type="EMBL" id="AZIL01000161">
    <property type="protein sequence ID" value="EWM29451.1"/>
    <property type="molecule type" value="Genomic_DNA"/>
</dbReference>
<gene>
    <name evidence="3" type="ORF">Naga_100083g7</name>
</gene>
<sequence length="115" mass="12874">MKKTNPLYHSSSSTLANQARTMATVKTDTTATEPKSESITLRVKDQTGEETMFKVKKTTKMEKVFASYAGRKGVNVDSLRFLLDGQRIEKHQTSAELELEDEDQIDVMLEQLGGC</sequence>
<organism evidence="3 4">
    <name type="scientific">Nannochloropsis gaditana</name>
    <dbReference type="NCBI Taxonomy" id="72520"/>
    <lineage>
        <taxon>Eukaryota</taxon>
        <taxon>Sar</taxon>
        <taxon>Stramenopiles</taxon>
        <taxon>Ochrophyta</taxon>
        <taxon>Eustigmatophyceae</taxon>
        <taxon>Eustigmatales</taxon>
        <taxon>Monodopsidaceae</taxon>
        <taxon>Nannochloropsis</taxon>
    </lineage>
</organism>
<proteinExistence type="predicted"/>
<dbReference type="FunFam" id="3.10.20.90:FF:000202">
    <property type="entry name" value="Small ubiquitin-related modifier I"/>
    <property type="match status" value="1"/>
</dbReference>
<dbReference type="PROSITE" id="PS50053">
    <property type="entry name" value="UBIQUITIN_2"/>
    <property type="match status" value="1"/>
</dbReference>
<feature type="region of interest" description="Disordered" evidence="1">
    <location>
        <begin position="1"/>
        <end position="37"/>
    </location>
</feature>
<evidence type="ECO:0000313" key="4">
    <source>
        <dbReference type="Proteomes" id="UP000019335"/>
    </source>
</evidence>
<reference evidence="3 4" key="1">
    <citation type="journal article" date="2014" name="Mol. Plant">
        <title>Chromosome Scale Genome Assembly and Transcriptome Profiling of Nannochloropsis gaditana in Nitrogen Depletion.</title>
        <authorList>
            <person name="Corteggiani Carpinelli E."/>
            <person name="Telatin A."/>
            <person name="Vitulo N."/>
            <person name="Forcato C."/>
            <person name="D'Angelo M."/>
            <person name="Schiavon R."/>
            <person name="Vezzi A."/>
            <person name="Giacometti G.M."/>
            <person name="Morosinotto T."/>
            <person name="Valle G."/>
        </authorList>
    </citation>
    <scope>NUCLEOTIDE SEQUENCE [LARGE SCALE GENOMIC DNA]</scope>
    <source>
        <strain evidence="3 4">B-31</strain>
    </source>
</reference>
<dbReference type="AlphaFoldDB" id="W7U9I0"/>
<keyword evidence="4" id="KW-1185">Reference proteome</keyword>
<dbReference type="InterPro" id="IPR000626">
    <property type="entry name" value="Ubiquitin-like_dom"/>
</dbReference>
<dbReference type="OrthoDB" id="442921at2759"/>
<evidence type="ECO:0000256" key="1">
    <source>
        <dbReference type="SAM" id="MobiDB-lite"/>
    </source>
</evidence>
<feature type="compositionally biased region" description="Low complexity" evidence="1">
    <location>
        <begin position="19"/>
        <end position="32"/>
    </location>
</feature>
<dbReference type="SMART" id="SM00213">
    <property type="entry name" value="UBQ"/>
    <property type="match status" value="1"/>
</dbReference>
<comment type="caution">
    <text evidence="3">The sequence shown here is derived from an EMBL/GenBank/DDBJ whole genome shotgun (WGS) entry which is preliminary data.</text>
</comment>
<feature type="domain" description="Ubiquitin-like" evidence="2">
    <location>
        <begin position="39"/>
        <end position="114"/>
    </location>
</feature>
<feature type="compositionally biased region" description="Polar residues" evidence="1">
    <location>
        <begin position="7"/>
        <end position="18"/>
    </location>
</feature>
<name>W7U9I0_9STRA</name>